<dbReference type="AlphaFoldDB" id="A0A8J2SL47"/>
<accession>A0A8J2SL47</accession>
<evidence type="ECO:0000313" key="3">
    <source>
        <dbReference type="Proteomes" id="UP000789595"/>
    </source>
</evidence>
<feature type="compositionally biased region" description="Basic and acidic residues" evidence="1">
    <location>
        <begin position="147"/>
        <end position="163"/>
    </location>
</feature>
<feature type="compositionally biased region" description="Basic and acidic residues" evidence="1">
    <location>
        <begin position="171"/>
        <end position="182"/>
    </location>
</feature>
<protein>
    <submittedName>
        <fullName evidence="2">Uncharacterized protein</fullName>
    </submittedName>
</protein>
<gene>
    <name evidence="2" type="ORF">PECAL_2P15300</name>
</gene>
<reference evidence="2" key="1">
    <citation type="submission" date="2021-11" db="EMBL/GenBank/DDBJ databases">
        <authorList>
            <consortium name="Genoscope - CEA"/>
            <person name="William W."/>
        </authorList>
    </citation>
    <scope>NUCLEOTIDE SEQUENCE</scope>
</reference>
<name>A0A8J2SL47_9STRA</name>
<evidence type="ECO:0000313" key="2">
    <source>
        <dbReference type="EMBL" id="CAH0368464.1"/>
    </source>
</evidence>
<feature type="compositionally biased region" description="Low complexity" evidence="1">
    <location>
        <begin position="183"/>
        <end position="194"/>
    </location>
</feature>
<proteinExistence type="predicted"/>
<evidence type="ECO:0000256" key="1">
    <source>
        <dbReference type="SAM" id="MobiDB-lite"/>
    </source>
</evidence>
<dbReference type="EMBL" id="CAKKNE010000002">
    <property type="protein sequence ID" value="CAH0368464.1"/>
    <property type="molecule type" value="Genomic_DNA"/>
</dbReference>
<feature type="region of interest" description="Disordered" evidence="1">
    <location>
        <begin position="147"/>
        <end position="207"/>
    </location>
</feature>
<keyword evidence="3" id="KW-1185">Reference proteome</keyword>
<organism evidence="2 3">
    <name type="scientific">Pelagomonas calceolata</name>
    <dbReference type="NCBI Taxonomy" id="35677"/>
    <lineage>
        <taxon>Eukaryota</taxon>
        <taxon>Sar</taxon>
        <taxon>Stramenopiles</taxon>
        <taxon>Ochrophyta</taxon>
        <taxon>Pelagophyceae</taxon>
        <taxon>Pelagomonadales</taxon>
        <taxon>Pelagomonadaceae</taxon>
        <taxon>Pelagomonas</taxon>
    </lineage>
</organism>
<comment type="caution">
    <text evidence="2">The sequence shown here is derived from an EMBL/GenBank/DDBJ whole genome shotgun (WGS) entry which is preliminary data.</text>
</comment>
<dbReference type="Proteomes" id="UP000789595">
    <property type="component" value="Unassembled WGS sequence"/>
</dbReference>
<sequence>MKADADALPKPTGVAWAPLVALMPVPGASSLAAFEAKLAETCAGPNVKDDAPRDAAKARRRAGLERLSRTTQEGHTILHHVVVNADEVAADALRRSLGAARWHALAEAPANDGRSARRLSRRLGRKRMQDVFDRYEAQYEAKVAKAKAKEKTRASERETEAARRATSARAAAREAESARRPEAATSSARGAAAAREAEAARPEAAAAAKEDVEVRLKALQKLEASIDATTTWDAEMVGKVDKALSAFGGGCLDPRVGAAVARIRASASAARRAAAIEAAAAPAAAPARDESAAPAGTLC</sequence>